<feature type="chain" id="PRO_5045438894" description="UPAR/Ly6 domain-containing protein" evidence="3">
    <location>
        <begin position="20"/>
        <end position="199"/>
    </location>
</feature>
<dbReference type="InterPro" id="IPR050918">
    <property type="entry name" value="CNF-like_PLA2_Inhibitor"/>
</dbReference>
<evidence type="ECO:0000313" key="6">
    <source>
        <dbReference type="Proteomes" id="UP001558613"/>
    </source>
</evidence>
<accession>A0ABR3M8B8</accession>
<dbReference type="EMBL" id="JAYMGO010000016">
    <property type="protein sequence ID" value="KAL1259953.1"/>
    <property type="molecule type" value="Genomic_DNA"/>
</dbReference>
<dbReference type="InterPro" id="IPR016054">
    <property type="entry name" value="LY6_UPA_recep-like"/>
</dbReference>
<dbReference type="Gene3D" id="2.10.60.10">
    <property type="entry name" value="CD59"/>
    <property type="match status" value="1"/>
</dbReference>
<proteinExistence type="predicted"/>
<feature type="signal peptide" evidence="3">
    <location>
        <begin position="1"/>
        <end position="19"/>
    </location>
</feature>
<organism evidence="5 6">
    <name type="scientific">Cirrhinus molitorella</name>
    <name type="common">mud carp</name>
    <dbReference type="NCBI Taxonomy" id="172907"/>
    <lineage>
        <taxon>Eukaryota</taxon>
        <taxon>Metazoa</taxon>
        <taxon>Chordata</taxon>
        <taxon>Craniata</taxon>
        <taxon>Vertebrata</taxon>
        <taxon>Euteleostomi</taxon>
        <taxon>Actinopterygii</taxon>
        <taxon>Neopterygii</taxon>
        <taxon>Teleostei</taxon>
        <taxon>Ostariophysi</taxon>
        <taxon>Cypriniformes</taxon>
        <taxon>Cyprinidae</taxon>
        <taxon>Labeoninae</taxon>
        <taxon>Labeonini</taxon>
        <taxon>Cirrhinus</taxon>
    </lineage>
</organism>
<evidence type="ECO:0000259" key="4">
    <source>
        <dbReference type="Pfam" id="PF00021"/>
    </source>
</evidence>
<feature type="domain" description="UPAR/Ly6" evidence="4">
    <location>
        <begin position="106"/>
        <end position="178"/>
    </location>
</feature>
<keyword evidence="2" id="KW-0964">Secreted</keyword>
<gene>
    <name evidence="5" type="ORF">QQF64_010530</name>
</gene>
<sequence>MKLFIILFLSAVSFSTVLALRCHQCKYKYNSSEECKQNLTKCPLECGSVTIYNNSRTLDNSKKNCTNPARCVTDSMHFGQSNPQCCDTDLCSFEEAPALPRLFIKMKCYSCGILNRDCSEIVTCSEEQNKCFSITEGITGLKTKGCGTDITCENNAFNTLGSIAGVQTTCCAGFLCNSSQCLKLSLFLLLVPLLALFSL</sequence>
<dbReference type="PANTHER" id="PTHR20914:SF9">
    <property type="entry name" value="COILED, ISOFORM A"/>
    <property type="match status" value="1"/>
</dbReference>
<evidence type="ECO:0000313" key="5">
    <source>
        <dbReference type="EMBL" id="KAL1259953.1"/>
    </source>
</evidence>
<dbReference type="SUPFAM" id="SSF57302">
    <property type="entry name" value="Snake toxin-like"/>
    <property type="match status" value="1"/>
</dbReference>
<dbReference type="InterPro" id="IPR045860">
    <property type="entry name" value="Snake_toxin-like_sf"/>
</dbReference>
<keyword evidence="3" id="KW-0732">Signal</keyword>
<protein>
    <recommendedName>
        <fullName evidence="4">UPAR/Ly6 domain-containing protein</fullName>
    </recommendedName>
</protein>
<evidence type="ECO:0000256" key="1">
    <source>
        <dbReference type="ARBA" id="ARBA00004613"/>
    </source>
</evidence>
<feature type="domain" description="UPAR/Ly6" evidence="4">
    <location>
        <begin position="19"/>
        <end position="93"/>
    </location>
</feature>
<name>A0ABR3M8B8_9TELE</name>
<evidence type="ECO:0000256" key="3">
    <source>
        <dbReference type="SAM" id="SignalP"/>
    </source>
</evidence>
<comment type="subcellular location">
    <subcellularLocation>
        <location evidence="1">Secreted</location>
    </subcellularLocation>
</comment>
<reference evidence="5 6" key="1">
    <citation type="submission" date="2023-09" db="EMBL/GenBank/DDBJ databases">
        <authorList>
            <person name="Wang M."/>
        </authorList>
    </citation>
    <scope>NUCLEOTIDE SEQUENCE [LARGE SCALE GENOMIC DNA]</scope>
    <source>
        <strain evidence="5">GT-2023</strain>
        <tissue evidence="5">Liver</tissue>
    </source>
</reference>
<dbReference type="Pfam" id="PF00021">
    <property type="entry name" value="UPAR_LY6"/>
    <property type="match status" value="2"/>
</dbReference>
<keyword evidence="6" id="KW-1185">Reference proteome</keyword>
<dbReference type="PANTHER" id="PTHR20914">
    <property type="entry name" value="LY6/PLAUR DOMAIN-CONTAINING PROTEIN 8"/>
    <property type="match status" value="1"/>
</dbReference>
<comment type="caution">
    <text evidence="5">The sequence shown here is derived from an EMBL/GenBank/DDBJ whole genome shotgun (WGS) entry which is preliminary data.</text>
</comment>
<evidence type="ECO:0000256" key="2">
    <source>
        <dbReference type="ARBA" id="ARBA00022525"/>
    </source>
</evidence>
<dbReference type="Proteomes" id="UP001558613">
    <property type="component" value="Unassembled WGS sequence"/>
</dbReference>